<feature type="transmembrane region" description="Helical" evidence="8">
    <location>
        <begin position="275"/>
        <end position="296"/>
    </location>
</feature>
<dbReference type="Pfam" id="PF01032">
    <property type="entry name" value="FecCD"/>
    <property type="match status" value="1"/>
</dbReference>
<evidence type="ECO:0000313" key="10">
    <source>
        <dbReference type="Proteomes" id="UP000572635"/>
    </source>
</evidence>
<comment type="similarity">
    <text evidence="2">Belongs to the binding-protein-dependent transport system permease family. FecCD subfamily.</text>
</comment>
<feature type="transmembrane region" description="Helical" evidence="8">
    <location>
        <begin position="346"/>
        <end position="363"/>
    </location>
</feature>
<feature type="transmembrane region" description="Helical" evidence="8">
    <location>
        <begin position="128"/>
        <end position="148"/>
    </location>
</feature>
<keyword evidence="10" id="KW-1185">Reference proteome</keyword>
<evidence type="ECO:0000256" key="6">
    <source>
        <dbReference type="ARBA" id="ARBA00022989"/>
    </source>
</evidence>
<evidence type="ECO:0000256" key="1">
    <source>
        <dbReference type="ARBA" id="ARBA00004651"/>
    </source>
</evidence>
<proteinExistence type="inferred from homology"/>
<comment type="caution">
    <text evidence="9">The sequence shown here is derived from an EMBL/GenBank/DDBJ whole genome shotgun (WGS) entry which is preliminary data.</text>
</comment>
<dbReference type="GO" id="GO:0033214">
    <property type="term" value="P:siderophore-iron import into cell"/>
    <property type="evidence" value="ECO:0007669"/>
    <property type="project" value="TreeGrafter"/>
</dbReference>
<dbReference type="InterPro" id="IPR037294">
    <property type="entry name" value="ABC_BtuC-like"/>
</dbReference>
<dbReference type="AlphaFoldDB" id="A0A7W8VFW5"/>
<feature type="transmembrane region" description="Helical" evidence="8">
    <location>
        <begin position="154"/>
        <end position="174"/>
    </location>
</feature>
<comment type="subcellular location">
    <subcellularLocation>
        <location evidence="1">Cell membrane</location>
        <topology evidence="1">Multi-pass membrane protein</topology>
    </subcellularLocation>
</comment>
<feature type="transmembrane region" description="Helical" evidence="8">
    <location>
        <begin position="99"/>
        <end position="116"/>
    </location>
</feature>
<feature type="transmembrane region" description="Helical" evidence="8">
    <location>
        <begin position="234"/>
        <end position="255"/>
    </location>
</feature>
<dbReference type="Proteomes" id="UP000572635">
    <property type="component" value="Unassembled WGS sequence"/>
</dbReference>
<organism evidence="9 10">
    <name type="scientific">Nocardiopsis composta</name>
    <dbReference type="NCBI Taxonomy" id="157465"/>
    <lineage>
        <taxon>Bacteria</taxon>
        <taxon>Bacillati</taxon>
        <taxon>Actinomycetota</taxon>
        <taxon>Actinomycetes</taxon>
        <taxon>Streptosporangiales</taxon>
        <taxon>Nocardiopsidaceae</taxon>
        <taxon>Nocardiopsis</taxon>
    </lineage>
</organism>
<evidence type="ECO:0000256" key="5">
    <source>
        <dbReference type="ARBA" id="ARBA00022692"/>
    </source>
</evidence>
<reference evidence="9 10" key="1">
    <citation type="submission" date="2020-08" db="EMBL/GenBank/DDBJ databases">
        <title>Sequencing the genomes of 1000 actinobacteria strains.</title>
        <authorList>
            <person name="Klenk H.-P."/>
        </authorList>
    </citation>
    <scope>NUCLEOTIDE SEQUENCE [LARGE SCALE GENOMIC DNA]</scope>
    <source>
        <strain evidence="9 10">DSM 44551</strain>
    </source>
</reference>
<dbReference type="InterPro" id="IPR000522">
    <property type="entry name" value="ABC_transptr_permease_BtuC"/>
</dbReference>
<dbReference type="PANTHER" id="PTHR30472">
    <property type="entry name" value="FERRIC ENTEROBACTIN TRANSPORT SYSTEM PERMEASE PROTEIN"/>
    <property type="match status" value="1"/>
</dbReference>
<evidence type="ECO:0000256" key="2">
    <source>
        <dbReference type="ARBA" id="ARBA00007935"/>
    </source>
</evidence>
<feature type="transmembrane region" description="Helical" evidence="8">
    <location>
        <begin position="42"/>
        <end position="67"/>
    </location>
</feature>
<keyword evidence="4" id="KW-1003">Cell membrane</keyword>
<dbReference type="GO" id="GO:0022857">
    <property type="term" value="F:transmembrane transporter activity"/>
    <property type="evidence" value="ECO:0007669"/>
    <property type="project" value="InterPro"/>
</dbReference>
<protein>
    <submittedName>
        <fullName evidence="9">Iron complex transport system permease protein</fullName>
    </submittedName>
</protein>
<evidence type="ECO:0000256" key="8">
    <source>
        <dbReference type="SAM" id="Phobius"/>
    </source>
</evidence>
<evidence type="ECO:0000256" key="7">
    <source>
        <dbReference type="ARBA" id="ARBA00023136"/>
    </source>
</evidence>
<sequence length="370" mass="38573">MSSERTTAVIGASAEEARAKVGREEAAAALEERTRSHVRTRVVRTVGLIAALGVLVVCIGLSVSVGAKPIPLSTVWDALWNNDGSYDHSVIFELRVPRAVLGVFVGAALGLAGALMQGLTRNPLAEPGILGVNSGAAAAVVFAIYVFGVTSPSSYVWFAFLGAAVASVAVYALGSRGRSQATPVRLALAGTAIAAVLQGLVYTVIALDDFVFDRIRFWQVGSLVGRDLELFLRVWPFLLAGMVIALALAPALNTIALGDDLASALGARLNRTRTLAALAIVLLCGSATATAGPIWFVGLTVPHIARAIVGPDQRWLLPYSAVLAAILLTAADTLGRVVLPNGELEVGIITALVGAPVFIALVRRKRMAQL</sequence>
<dbReference type="GO" id="GO:0005886">
    <property type="term" value="C:plasma membrane"/>
    <property type="evidence" value="ECO:0007669"/>
    <property type="project" value="UniProtKB-SubCell"/>
</dbReference>
<keyword evidence="7 8" id="KW-0472">Membrane</keyword>
<dbReference type="RefSeq" id="WP_246528320.1">
    <property type="nucleotide sequence ID" value="NZ_BAAAJD010000001.1"/>
</dbReference>
<accession>A0A7W8VFW5</accession>
<keyword evidence="3" id="KW-0813">Transport</keyword>
<dbReference type="Gene3D" id="1.10.3470.10">
    <property type="entry name" value="ABC transporter involved in vitamin B12 uptake, BtuC"/>
    <property type="match status" value="1"/>
</dbReference>
<evidence type="ECO:0000256" key="3">
    <source>
        <dbReference type="ARBA" id="ARBA00022448"/>
    </source>
</evidence>
<feature type="transmembrane region" description="Helical" evidence="8">
    <location>
        <begin position="186"/>
        <end position="207"/>
    </location>
</feature>
<evidence type="ECO:0000256" key="4">
    <source>
        <dbReference type="ARBA" id="ARBA00022475"/>
    </source>
</evidence>
<dbReference type="PANTHER" id="PTHR30472:SF1">
    <property type="entry name" value="FE(3+) DICITRATE TRANSPORT SYSTEM PERMEASE PROTEIN FECC-RELATED"/>
    <property type="match status" value="1"/>
</dbReference>
<gene>
    <name evidence="9" type="ORF">HDA36_004478</name>
</gene>
<evidence type="ECO:0000313" key="9">
    <source>
        <dbReference type="EMBL" id="MBB5434394.1"/>
    </source>
</evidence>
<keyword evidence="5 8" id="KW-0812">Transmembrane</keyword>
<dbReference type="FunFam" id="1.10.3470.10:FF:000001">
    <property type="entry name" value="Vitamin B12 ABC transporter permease BtuC"/>
    <property type="match status" value="1"/>
</dbReference>
<dbReference type="SUPFAM" id="SSF81345">
    <property type="entry name" value="ABC transporter involved in vitamin B12 uptake, BtuC"/>
    <property type="match status" value="1"/>
</dbReference>
<dbReference type="EMBL" id="JACHDB010000001">
    <property type="protein sequence ID" value="MBB5434394.1"/>
    <property type="molecule type" value="Genomic_DNA"/>
</dbReference>
<dbReference type="CDD" id="cd06550">
    <property type="entry name" value="TM_ABC_iron-siderophores_like"/>
    <property type="match status" value="1"/>
</dbReference>
<keyword evidence="6 8" id="KW-1133">Transmembrane helix</keyword>
<name>A0A7W8VFW5_9ACTN</name>